<reference evidence="2 3" key="1">
    <citation type="submission" date="2017-04" db="EMBL/GenBank/DDBJ databases">
        <authorList>
            <person name="Afonso C.L."/>
            <person name="Miller P.J."/>
            <person name="Scott M.A."/>
            <person name="Spackman E."/>
            <person name="Goraichik I."/>
            <person name="Dimitrov K.M."/>
            <person name="Suarez D.L."/>
            <person name="Swayne D.E."/>
        </authorList>
    </citation>
    <scope>NUCLEOTIDE SEQUENCE [LARGE SCALE GENOMIC DNA]</scope>
    <source>
        <strain evidence="2 3">11</strain>
    </source>
</reference>
<feature type="domain" description="Beta-lactamase-related" evidence="1">
    <location>
        <begin position="22"/>
        <end position="283"/>
    </location>
</feature>
<dbReference type="Gene3D" id="3.40.710.10">
    <property type="entry name" value="DD-peptidase/beta-lactamase superfamily"/>
    <property type="match status" value="1"/>
</dbReference>
<dbReference type="PANTHER" id="PTHR43283">
    <property type="entry name" value="BETA-LACTAMASE-RELATED"/>
    <property type="match status" value="1"/>
</dbReference>
<evidence type="ECO:0000259" key="1">
    <source>
        <dbReference type="Pfam" id="PF00144"/>
    </source>
</evidence>
<dbReference type="InterPro" id="IPR001466">
    <property type="entry name" value="Beta-lactam-related"/>
</dbReference>
<evidence type="ECO:0000313" key="2">
    <source>
        <dbReference type="EMBL" id="SMG22079.1"/>
    </source>
</evidence>
<dbReference type="AlphaFoldDB" id="A0A1X7J317"/>
<accession>A0A1X7J317</accession>
<sequence>MTAILDRFLLDIRQAAFHIHSVRVWRQGEQVASWDQTADVRRPQHSISKSFTCMAVGLAIANHKLSLDTTLGEVFPAYAELVKAAAPSHQPSRITVKHLLTMSSGHDSPPLWAEERAALTEKDWVKYYMSLPLDRSPGSRFTYSSGDSFMLSAIVQACVGCSVQEYLRPRLFEPLGMKDVDWESSPLGVTLGCAGLSISNEELSRFGQMLLQRGSWQGQQLVPEEWIALATRRHIANAGSLDWSMGYGYQFWMCSHNAYRADGAHGQFCIIIPEKEAVIAINSEEDRMQDILHCVWQGILPLL</sequence>
<dbReference type="Proteomes" id="UP000193834">
    <property type="component" value="Unassembled WGS sequence"/>
</dbReference>
<keyword evidence="3" id="KW-1185">Reference proteome</keyword>
<protein>
    <submittedName>
        <fullName evidence="2">Beta-lactamase</fullName>
    </submittedName>
</protein>
<name>A0A1X7J317_9BACL</name>
<dbReference type="RefSeq" id="WP_085493335.1">
    <property type="nucleotide sequence ID" value="NZ_FXAZ01000001.1"/>
</dbReference>
<dbReference type="Pfam" id="PF00144">
    <property type="entry name" value="Beta-lactamase"/>
    <property type="match status" value="1"/>
</dbReference>
<evidence type="ECO:0000313" key="3">
    <source>
        <dbReference type="Proteomes" id="UP000193834"/>
    </source>
</evidence>
<proteinExistence type="predicted"/>
<dbReference type="SUPFAM" id="SSF56601">
    <property type="entry name" value="beta-lactamase/transpeptidase-like"/>
    <property type="match status" value="1"/>
</dbReference>
<dbReference type="InterPro" id="IPR050789">
    <property type="entry name" value="Diverse_Enzym_Activities"/>
</dbReference>
<dbReference type="PANTHER" id="PTHR43283:SF7">
    <property type="entry name" value="BETA-LACTAMASE-RELATED DOMAIN-CONTAINING PROTEIN"/>
    <property type="match status" value="1"/>
</dbReference>
<dbReference type="OrthoDB" id="9773047at2"/>
<dbReference type="STRING" id="1852522.SAMN06295960_1158"/>
<dbReference type="InterPro" id="IPR012338">
    <property type="entry name" value="Beta-lactam/transpept-like"/>
</dbReference>
<dbReference type="EMBL" id="FXAZ01000001">
    <property type="protein sequence ID" value="SMG22079.1"/>
    <property type="molecule type" value="Genomic_DNA"/>
</dbReference>
<organism evidence="2 3">
    <name type="scientific">Paenibacillus aquistagni</name>
    <dbReference type="NCBI Taxonomy" id="1852522"/>
    <lineage>
        <taxon>Bacteria</taxon>
        <taxon>Bacillati</taxon>
        <taxon>Bacillota</taxon>
        <taxon>Bacilli</taxon>
        <taxon>Bacillales</taxon>
        <taxon>Paenibacillaceae</taxon>
        <taxon>Paenibacillus</taxon>
    </lineage>
</organism>
<gene>
    <name evidence="2" type="ORF">SAMN06295960_1158</name>
</gene>